<protein>
    <recommendedName>
        <fullName evidence="2">Phosphoenolpyruvate carboxylase</fullName>
    </recommendedName>
</protein>
<sequence>MPVSESIHSNITHLSLSEGALSLSSQSSASPGMEDLQPVLLELAVKGLPEQQVQAVQTLLITLEKTPDLTTNQVFELTSRTMPELLAKPEALANVFKYLNCRFMINEQMKCTVEHPGFQYKHSLRGSVSSLSRLQAENNPLESGSESSFRISPVLTAHPTQLNRPESADKLLKGLPAVLSGQKPVGEFCSELWNVVGPRPQKPKISDETQCFRAPLKHMMEASARTHKLIRDAMVDQGKPPIQKPVVEAGNWISGDRDGNPTIRPEDLENALKQSCSLAFEIYSNKLEPQKDSKPDSLPNLFIKAGNKQHLNQLRNQVEATQKRLLHHVPANTGEAGFRDPGEFVTHLKTLRDDLDWDALDIIDQDILDRKLDQLMLSVKTFGFHGASTDIRQNSEVNERTVHSLLKAANPNADYLSLPEDDRISLLNQVLNEPAPLHMEGSLTSNQPDIQLELDFLHTYQGLRERFGPQALQNIITANTETPSDMLEVCFLLKYAGLIEPGKPSMNVVPLIETVPDLKNASRLLKNMLENTWYRGKLAAEGDIQQVMLGYSDSMRSNGITAAAWEVHKKSSELTDLAAEYGVKIHPFHGRGGTPARGARPEGYSKEIAYQDGASLMTGLRQTEQGEEVIKKFGTRALADKNVAEMVTATLDTSARGSDTQIRKFAKTMDWLANKADQTYRELYTPALANFLKRTTPLEYVALSNAGSRPASRRANLQGQEYLDKLRAIPYVAAWNQSGSHAVAYYGLGKALSDYVNQPDGKATLRMKELTQMYKEWPFFKNLIDRSATALGEANIEVAGHYSALSPDTSAIFEKIRAEHKRTEDMIGLISGDNFEVKESATDSLRLFAHAAQVELLRRANRSPSQADLLKKELAMSIQTLANALGRFG</sequence>
<dbReference type="AlphaFoldDB" id="A0AA86IZU3"/>
<organism evidence="3 4">
    <name type="scientific">Limnobacter thiooxidans</name>
    <dbReference type="NCBI Taxonomy" id="131080"/>
    <lineage>
        <taxon>Bacteria</taxon>
        <taxon>Pseudomonadati</taxon>
        <taxon>Pseudomonadota</taxon>
        <taxon>Betaproteobacteria</taxon>
        <taxon>Burkholderiales</taxon>
        <taxon>Burkholderiaceae</taxon>
        <taxon>Limnobacter</taxon>
    </lineage>
</organism>
<dbReference type="Proteomes" id="UP001329151">
    <property type="component" value="Chromosome"/>
</dbReference>
<proteinExistence type="predicted"/>
<comment type="function">
    <text evidence="1">Forms oxaloacetate, a four-carbon dicarboxylic acid source for the tricarboxylic acid cycle.</text>
</comment>
<evidence type="ECO:0000256" key="2">
    <source>
        <dbReference type="ARBA" id="ARBA00022419"/>
    </source>
</evidence>
<dbReference type="KEGG" id="lto:RGQ30_18890"/>
<dbReference type="Pfam" id="PF00311">
    <property type="entry name" value="PEPcase"/>
    <property type="match status" value="2"/>
</dbReference>
<dbReference type="PANTHER" id="PTHR30523:SF6">
    <property type="entry name" value="PHOSPHOENOLPYRUVATE CARBOXYLASE"/>
    <property type="match status" value="1"/>
</dbReference>
<dbReference type="GO" id="GO:0006099">
    <property type="term" value="P:tricarboxylic acid cycle"/>
    <property type="evidence" value="ECO:0007669"/>
    <property type="project" value="InterPro"/>
</dbReference>
<dbReference type="EMBL" id="AP028947">
    <property type="protein sequence ID" value="BET26388.1"/>
    <property type="molecule type" value="Genomic_DNA"/>
</dbReference>
<reference evidence="3 4" key="1">
    <citation type="submission" date="2023-10" db="EMBL/GenBank/DDBJ databases">
        <title>Complete Genome Sequence of Limnobacter thiooxidans CS-K2T, Isolated from freshwater lake sediments in Bavaria, Germany.</title>
        <authorList>
            <person name="Naruki M."/>
            <person name="Watanabe A."/>
            <person name="Warashina T."/>
            <person name="Morita T."/>
            <person name="Arakawa K."/>
        </authorList>
    </citation>
    <scope>NUCLEOTIDE SEQUENCE [LARGE SCALE GENOMIC DNA]</scope>
    <source>
        <strain evidence="3 4">CS-K2</strain>
    </source>
</reference>
<dbReference type="SUPFAM" id="SSF51621">
    <property type="entry name" value="Phosphoenolpyruvate/pyruvate domain"/>
    <property type="match status" value="1"/>
</dbReference>
<dbReference type="InterPro" id="IPR021135">
    <property type="entry name" value="PEP_COase"/>
</dbReference>
<dbReference type="PRINTS" id="PR00150">
    <property type="entry name" value="PEPCARBXLASE"/>
</dbReference>
<dbReference type="GO" id="GO:0008964">
    <property type="term" value="F:phosphoenolpyruvate carboxylase activity"/>
    <property type="evidence" value="ECO:0007669"/>
    <property type="project" value="InterPro"/>
</dbReference>
<evidence type="ECO:0000256" key="1">
    <source>
        <dbReference type="ARBA" id="ARBA00003670"/>
    </source>
</evidence>
<gene>
    <name evidence="3" type="primary">ppc_2</name>
    <name evidence="3" type="ORF">RGQ30_18890</name>
</gene>
<dbReference type="RefSeq" id="WP_130556136.1">
    <property type="nucleotide sequence ID" value="NZ_AP028947.1"/>
</dbReference>
<dbReference type="PANTHER" id="PTHR30523">
    <property type="entry name" value="PHOSPHOENOLPYRUVATE CARBOXYLASE"/>
    <property type="match status" value="1"/>
</dbReference>
<dbReference type="GO" id="GO:0015977">
    <property type="term" value="P:carbon fixation"/>
    <property type="evidence" value="ECO:0007669"/>
    <property type="project" value="InterPro"/>
</dbReference>
<dbReference type="InterPro" id="IPR015813">
    <property type="entry name" value="Pyrv/PenolPyrv_kinase-like_dom"/>
</dbReference>
<keyword evidence="4" id="KW-1185">Reference proteome</keyword>
<accession>A0AA86IZU3</accession>
<dbReference type="GO" id="GO:0005829">
    <property type="term" value="C:cytosol"/>
    <property type="evidence" value="ECO:0007669"/>
    <property type="project" value="TreeGrafter"/>
</dbReference>
<name>A0AA86IZU3_9BURK</name>
<evidence type="ECO:0000313" key="4">
    <source>
        <dbReference type="Proteomes" id="UP001329151"/>
    </source>
</evidence>
<evidence type="ECO:0000313" key="3">
    <source>
        <dbReference type="EMBL" id="BET26388.1"/>
    </source>
</evidence>